<gene>
    <name evidence="6" type="ORF">RTCCBAU85039_2813</name>
    <name evidence="7" type="ORF">SAMN05216228_1010171</name>
</gene>
<accession>A0A1H8L9D0</accession>
<dbReference type="Proteomes" id="UP000198939">
    <property type="component" value="Unassembled WGS sequence"/>
</dbReference>
<keyword evidence="9" id="KW-1185">Reference proteome</keyword>
<proteinExistence type="predicted"/>
<dbReference type="EMBL" id="FOCV01000010">
    <property type="protein sequence ID" value="SEO01701.1"/>
    <property type="molecule type" value="Genomic_DNA"/>
</dbReference>
<reference evidence="7 9" key="2">
    <citation type="submission" date="2016-10" db="EMBL/GenBank/DDBJ databases">
        <authorList>
            <person name="Varghese N."/>
            <person name="Submissions S."/>
        </authorList>
    </citation>
    <scope>NUCLEOTIDE SEQUENCE [LARGE SCALE GENOMIC DNA]</scope>
    <source>
        <strain evidence="7 9">CGMCC 1.7071</strain>
    </source>
</reference>
<evidence type="ECO:0000256" key="3">
    <source>
        <dbReference type="ARBA" id="ARBA00022989"/>
    </source>
</evidence>
<evidence type="ECO:0000256" key="5">
    <source>
        <dbReference type="SAM" id="Phobius"/>
    </source>
</evidence>
<dbReference type="EMBL" id="FNXB01000012">
    <property type="protein sequence ID" value="SEH87248.1"/>
    <property type="molecule type" value="Genomic_DNA"/>
</dbReference>
<feature type="transmembrane region" description="Helical" evidence="5">
    <location>
        <begin position="12"/>
        <end position="32"/>
    </location>
</feature>
<protein>
    <submittedName>
        <fullName evidence="6">Natural resistance-associated macrophage protein</fullName>
    </submittedName>
</protein>
<evidence type="ECO:0000256" key="4">
    <source>
        <dbReference type="ARBA" id="ARBA00023136"/>
    </source>
</evidence>
<dbReference type="InterPro" id="IPR001046">
    <property type="entry name" value="NRAMP_fam"/>
</dbReference>
<dbReference type="STRING" id="501024.RTCCBAU85039_2813"/>
<dbReference type="GO" id="GO:0046873">
    <property type="term" value="F:metal ion transmembrane transporter activity"/>
    <property type="evidence" value="ECO:0007669"/>
    <property type="project" value="InterPro"/>
</dbReference>
<feature type="transmembrane region" description="Helical" evidence="5">
    <location>
        <begin position="77"/>
        <end position="98"/>
    </location>
</feature>
<dbReference type="GO" id="GO:0016020">
    <property type="term" value="C:membrane"/>
    <property type="evidence" value="ECO:0007669"/>
    <property type="project" value="UniProtKB-SubCell"/>
</dbReference>
<evidence type="ECO:0000256" key="2">
    <source>
        <dbReference type="ARBA" id="ARBA00022692"/>
    </source>
</evidence>
<evidence type="ECO:0000313" key="7">
    <source>
        <dbReference type="EMBL" id="SEO01701.1"/>
    </source>
</evidence>
<evidence type="ECO:0000256" key="1">
    <source>
        <dbReference type="ARBA" id="ARBA00004141"/>
    </source>
</evidence>
<feature type="transmembrane region" description="Helical" evidence="5">
    <location>
        <begin position="38"/>
        <end position="56"/>
    </location>
</feature>
<sequence>MAVGLSRRPNHAKAFYSTLILAFILGMGFTPIDPIEALYWSAVINGVVAVPIMTVTMMMTANEGILGEFKITGWLRLLRWGSTAAMAASVLGMAITWFA</sequence>
<dbReference type="Pfam" id="PF01566">
    <property type="entry name" value="Nramp"/>
    <property type="match status" value="1"/>
</dbReference>
<reference evidence="8" key="1">
    <citation type="submission" date="2016-10" db="EMBL/GenBank/DDBJ databases">
        <authorList>
            <person name="Wibberg D."/>
        </authorList>
    </citation>
    <scope>NUCLEOTIDE SEQUENCE [LARGE SCALE GENOMIC DNA]</scope>
</reference>
<evidence type="ECO:0000313" key="9">
    <source>
        <dbReference type="Proteomes" id="UP000198939"/>
    </source>
</evidence>
<keyword evidence="3 5" id="KW-1133">Transmembrane helix</keyword>
<reference evidence="6" key="3">
    <citation type="submission" date="2016-10" db="EMBL/GenBank/DDBJ databases">
        <authorList>
            <person name="de Groot N.N."/>
        </authorList>
    </citation>
    <scope>NUCLEOTIDE SEQUENCE [LARGE SCALE GENOMIC DNA]</scope>
    <source>
        <strain evidence="6">CCBAU85039</strain>
    </source>
</reference>
<evidence type="ECO:0000313" key="6">
    <source>
        <dbReference type="EMBL" id="SEH87248.1"/>
    </source>
</evidence>
<evidence type="ECO:0000313" key="8">
    <source>
        <dbReference type="Proteomes" id="UP000183063"/>
    </source>
</evidence>
<dbReference type="Proteomes" id="UP000183063">
    <property type="component" value="Unassembled WGS sequence"/>
</dbReference>
<name>A0A1H8L9D0_9HYPH</name>
<keyword evidence="2 5" id="KW-0812">Transmembrane</keyword>
<organism evidence="6 8">
    <name type="scientific">Rhizobium tibeticum</name>
    <dbReference type="NCBI Taxonomy" id="501024"/>
    <lineage>
        <taxon>Bacteria</taxon>
        <taxon>Pseudomonadati</taxon>
        <taxon>Pseudomonadota</taxon>
        <taxon>Alphaproteobacteria</taxon>
        <taxon>Hyphomicrobiales</taxon>
        <taxon>Rhizobiaceae</taxon>
        <taxon>Rhizobium/Agrobacterium group</taxon>
        <taxon>Rhizobium</taxon>
    </lineage>
</organism>
<dbReference type="AlphaFoldDB" id="A0A1H8L9D0"/>
<comment type="subcellular location">
    <subcellularLocation>
        <location evidence="1">Membrane</location>
        <topology evidence="1">Multi-pass membrane protein</topology>
    </subcellularLocation>
</comment>
<keyword evidence="4 5" id="KW-0472">Membrane</keyword>